<dbReference type="InterPro" id="IPR045336">
    <property type="entry name" value="MmgE_PrpD_N"/>
</dbReference>
<proteinExistence type="inferred from homology"/>
<dbReference type="SUPFAM" id="SSF103378">
    <property type="entry name" value="2-methylcitrate dehydratase PrpD"/>
    <property type="match status" value="1"/>
</dbReference>
<protein>
    <recommendedName>
        <fullName evidence="6">MmgE/PrpD family protein</fullName>
    </recommendedName>
</protein>
<dbReference type="PANTHER" id="PTHR16943:SF8">
    <property type="entry name" value="2-METHYLCITRATE DEHYDRATASE"/>
    <property type="match status" value="1"/>
</dbReference>
<accession>A0A2K9Z6Q3</accession>
<feature type="domain" description="MmgE/PrpD C-terminal" evidence="3">
    <location>
        <begin position="272"/>
        <end position="428"/>
    </location>
</feature>
<dbReference type="EMBL" id="CP025012">
    <property type="protein sequence ID" value="AUW43918.1"/>
    <property type="molecule type" value="Genomic_DNA"/>
</dbReference>
<evidence type="ECO:0000259" key="3">
    <source>
        <dbReference type="Pfam" id="PF19305"/>
    </source>
</evidence>
<evidence type="ECO:0008006" key="6">
    <source>
        <dbReference type="Google" id="ProtNLM"/>
    </source>
</evidence>
<dbReference type="InterPro" id="IPR005656">
    <property type="entry name" value="MmgE_PrpD"/>
</dbReference>
<evidence type="ECO:0000313" key="4">
    <source>
        <dbReference type="EMBL" id="AUW43918.1"/>
    </source>
</evidence>
<dbReference type="InterPro" id="IPR036148">
    <property type="entry name" value="MmgE/PrpD_sf"/>
</dbReference>
<sequence>MTDETRDLVHIFGTHAAEVDYDRLDESARWAAKKSILDTLGVILAASGMEPAVQAVAEIVAETGGRPDCTVLGFGGKAPALMAAMANGALAHCLDYDDQTPWGQHTASSIVPAVFAVAERQGGVHGRDLIAAVAAGQDIFARLRCNVGWNKDWNLSTVLAVFAAAASASRVMGLSPSQTAAAMGIATMQSSGIMEMVAGRGSDLRGMYAGFSAKGAVLAAMMAEKGVTGIDKAFEGQYGFLNTYFGGRYDREKIVADLGREFLGSGTLYKRWPCVGTAHSHMKAAIDIVTRNNIQPDEIAEIRLHVGDYHDLMCQPLDERRAPATLADAKFSLPYLVSVAVVRRGLSVTDFTEAALNDKKVLSVGQKMTLVRDSTLDWKLELPPGRVEITTGEGGRWIEEGRRVPGNADNPMSWEEVCVKFFECASVAKDPVPEAISARAVALAERLETLDDATELVRCLA</sequence>
<gene>
    <name evidence="4" type="ORF">CUJ84_Chr003583</name>
</gene>
<evidence type="ECO:0000256" key="1">
    <source>
        <dbReference type="ARBA" id="ARBA00006174"/>
    </source>
</evidence>
<reference evidence="4 5" key="1">
    <citation type="submission" date="2017-11" db="EMBL/GenBank/DDBJ databases">
        <title>Complete genome of Rhizobium leguminosarum Norway, an ineffective micro-symbiont.</title>
        <authorList>
            <person name="Hoffrichter A."/>
            <person name="Liang J."/>
            <person name="Brachmann A."/>
            <person name="Marin M."/>
        </authorList>
    </citation>
    <scope>NUCLEOTIDE SEQUENCE [LARGE SCALE GENOMIC DNA]</scope>
    <source>
        <strain evidence="4 5">Norway</strain>
    </source>
</reference>
<dbReference type="InterPro" id="IPR045337">
    <property type="entry name" value="MmgE_PrpD_C"/>
</dbReference>
<dbReference type="AlphaFoldDB" id="A0A2K9Z6Q3"/>
<dbReference type="Pfam" id="PF19305">
    <property type="entry name" value="MmgE_PrpD_C"/>
    <property type="match status" value="1"/>
</dbReference>
<dbReference type="InterPro" id="IPR042183">
    <property type="entry name" value="MmgE/PrpD_sf_1"/>
</dbReference>
<dbReference type="Pfam" id="PF03972">
    <property type="entry name" value="MmgE_PrpD_N"/>
    <property type="match status" value="1"/>
</dbReference>
<organism evidence="4 5">
    <name type="scientific">Rhizobium leguminosarum</name>
    <dbReference type="NCBI Taxonomy" id="384"/>
    <lineage>
        <taxon>Bacteria</taxon>
        <taxon>Pseudomonadati</taxon>
        <taxon>Pseudomonadota</taxon>
        <taxon>Alphaproteobacteria</taxon>
        <taxon>Hyphomicrobiales</taxon>
        <taxon>Rhizobiaceae</taxon>
        <taxon>Rhizobium/Agrobacterium group</taxon>
        <taxon>Rhizobium</taxon>
    </lineage>
</organism>
<dbReference type="GO" id="GO:0016829">
    <property type="term" value="F:lyase activity"/>
    <property type="evidence" value="ECO:0007669"/>
    <property type="project" value="InterPro"/>
</dbReference>
<dbReference type="Proteomes" id="UP000238523">
    <property type="component" value="Chromosome"/>
</dbReference>
<evidence type="ECO:0000259" key="2">
    <source>
        <dbReference type="Pfam" id="PF03972"/>
    </source>
</evidence>
<dbReference type="Gene3D" id="3.30.1330.120">
    <property type="entry name" value="2-methylcitrate dehydratase PrpD"/>
    <property type="match status" value="1"/>
</dbReference>
<dbReference type="Gene3D" id="1.10.4100.10">
    <property type="entry name" value="2-methylcitrate dehydratase PrpD"/>
    <property type="match status" value="1"/>
</dbReference>
<feature type="domain" description="MmgE/PrpD N-terminal" evidence="2">
    <location>
        <begin position="14"/>
        <end position="248"/>
    </location>
</feature>
<dbReference type="InterPro" id="IPR042188">
    <property type="entry name" value="MmgE/PrpD_sf_2"/>
</dbReference>
<dbReference type="RefSeq" id="WP_105007029.1">
    <property type="nucleotide sequence ID" value="NZ_CP025012.1"/>
</dbReference>
<evidence type="ECO:0000313" key="5">
    <source>
        <dbReference type="Proteomes" id="UP000238523"/>
    </source>
</evidence>
<comment type="similarity">
    <text evidence="1">Belongs to the PrpD family.</text>
</comment>
<name>A0A2K9Z6Q3_RHILE</name>
<dbReference type="PANTHER" id="PTHR16943">
    <property type="entry name" value="2-METHYLCITRATE DEHYDRATASE-RELATED"/>
    <property type="match status" value="1"/>
</dbReference>